<evidence type="ECO:0000313" key="2">
    <source>
        <dbReference type="EMBL" id="OUP70609.1"/>
    </source>
</evidence>
<name>A0A1Y4N579_9FIRM</name>
<dbReference type="RefSeq" id="WP_087299731.1">
    <property type="nucleotide sequence ID" value="NZ_NFKP01000003.1"/>
</dbReference>
<evidence type="ECO:0000313" key="3">
    <source>
        <dbReference type="Proteomes" id="UP000196386"/>
    </source>
</evidence>
<gene>
    <name evidence="2" type="ORF">B5F11_03985</name>
</gene>
<feature type="compositionally biased region" description="Polar residues" evidence="1">
    <location>
        <begin position="225"/>
        <end position="236"/>
    </location>
</feature>
<dbReference type="AlphaFoldDB" id="A0A1Y4N579"/>
<feature type="region of interest" description="Disordered" evidence="1">
    <location>
        <begin position="1"/>
        <end position="52"/>
    </location>
</feature>
<organism evidence="2 3">
    <name type="scientific">Anaerotruncus colihominis</name>
    <dbReference type="NCBI Taxonomy" id="169435"/>
    <lineage>
        <taxon>Bacteria</taxon>
        <taxon>Bacillati</taxon>
        <taxon>Bacillota</taxon>
        <taxon>Clostridia</taxon>
        <taxon>Eubacteriales</taxon>
        <taxon>Oscillospiraceae</taxon>
        <taxon>Anaerotruncus</taxon>
    </lineage>
</organism>
<accession>A0A1Y4N579</accession>
<dbReference type="Proteomes" id="UP000196386">
    <property type="component" value="Unassembled WGS sequence"/>
</dbReference>
<feature type="compositionally biased region" description="Basic and acidic residues" evidence="1">
    <location>
        <begin position="237"/>
        <end position="263"/>
    </location>
</feature>
<feature type="region of interest" description="Disordered" evidence="1">
    <location>
        <begin position="224"/>
        <end position="264"/>
    </location>
</feature>
<sequence length="393" mass="43410">MFGKKKAEELNLGDIVGSSNSQQSHKKEKEKKQKKHKEPKEKKQKNPKQPRNGKQVLAYAMIIVGGMLCIRSISALAEAQNPLTQVQAEQAAALSTEISDLEKQYVSLPDIDSTIVESIKSPTSISDSLQENLRSDAENCGLSIATITGFEKKNSFGVLKAGYQLEGSGDVSGITKFLQTLNDRNEAMLVNEVFLSEGPTLTMPNGTVMKGGSQDYRIILEHSYTKGTQSEPVQQQEQDKSDTEGPERQEQPHENSGHEHVFDNEGWTVAPTHESGGTKVKICSICNEVVTEDQPLDESAHTWGPGECGKRTCEICGEQETEPHHYMSNWIVTSEPTCYLIGYRTRHCLNEDCVIEETEEIPKTEHSWIVQDGREICGVCGEAKDIGLPVTTS</sequence>
<comment type="caution">
    <text evidence="2">The sequence shown here is derived from an EMBL/GenBank/DDBJ whole genome shotgun (WGS) entry which is preliminary data.</text>
</comment>
<dbReference type="EMBL" id="NFKP01000003">
    <property type="protein sequence ID" value="OUP70609.1"/>
    <property type="molecule type" value="Genomic_DNA"/>
</dbReference>
<protein>
    <submittedName>
        <fullName evidence="2">Uncharacterized protein</fullName>
    </submittedName>
</protein>
<feature type="compositionally biased region" description="Basic residues" evidence="1">
    <location>
        <begin position="32"/>
        <end position="48"/>
    </location>
</feature>
<evidence type="ECO:0000256" key="1">
    <source>
        <dbReference type="SAM" id="MobiDB-lite"/>
    </source>
</evidence>
<proteinExistence type="predicted"/>
<reference evidence="3" key="1">
    <citation type="submission" date="2017-04" db="EMBL/GenBank/DDBJ databases">
        <title>Function of individual gut microbiota members based on whole genome sequencing of pure cultures obtained from chicken caecum.</title>
        <authorList>
            <person name="Medvecky M."/>
            <person name="Cejkova D."/>
            <person name="Polansky O."/>
            <person name="Karasova D."/>
            <person name="Kubasova T."/>
            <person name="Cizek A."/>
            <person name="Rychlik I."/>
        </authorList>
    </citation>
    <scope>NUCLEOTIDE SEQUENCE [LARGE SCALE GENOMIC DNA]</scope>
    <source>
        <strain evidence="3">An175</strain>
    </source>
</reference>